<dbReference type="EMBL" id="MZGU01000006">
    <property type="protein sequence ID" value="PWB85072.1"/>
    <property type="molecule type" value="Genomic_DNA"/>
</dbReference>
<evidence type="ECO:0000256" key="1">
    <source>
        <dbReference type="ARBA" id="ARBA00023054"/>
    </source>
</evidence>
<dbReference type="AlphaFoldDB" id="A0A2U1S5X4"/>
<dbReference type="InterPro" id="IPR027417">
    <property type="entry name" value="P-loop_NTPase"/>
</dbReference>
<organism evidence="4 5">
    <name type="scientific">Methanobrevibacter woesei</name>
    <dbReference type="NCBI Taxonomy" id="190976"/>
    <lineage>
        <taxon>Archaea</taxon>
        <taxon>Methanobacteriati</taxon>
        <taxon>Methanobacteriota</taxon>
        <taxon>Methanomada group</taxon>
        <taxon>Methanobacteria</taxon>
        <taxon>Methanobacteriales</taxon>
        <taxon>Methanobacteriaceae</taxon>
        <taxon>Methanobrevibacter</taxon>
    </lineage>
</organism>
<gene>
    <name evidence="4" type="primary">recF</name>
    <name evidence="4" type="ORF">MBBWO_13860</name>
</gene>
<comment type="caution">
    <text evidence="4">The sequence shown here is derived from an EMBL/GenBank/DDBJ whole genome shotgun (WGS) entry which is preliminary data.</text>
</comment>
<dbReference type="GO" id="GO:0016887">
    <property type="term" value="F:ATP hydrolysis activity"/>
    <property type="evidence" value="ECO:0007669"/>
    <property type="project" value="InterPro"/>
</dbReference>
<reference evidence="4 5" key="1">
    <citation type="submission" date="2017-03" db="EMBL/GenBank/DDBJ databases">
        <title>Genome sequence of Methanobrevibacter wosei.</title>
        <authorList>
            <person name="Poehlein A."/>
            <person name="Seedorf H."/>
            <person name="Daniel R."/>
        </authorList>
    </citation>
    <scope>NUCLEOTIDE SEQUENCE [LARGE SCALE GENOMIC DNA]</scope>
    <source>
        <strain evidence="4 5">DSM 11979</strain>
    </source>
</reference>
<feature type="domain" description="Rad50/SbcC-type AAA" evidence="3">
    <location>
        <begin position="8"/>
        <end position="262"/>
    </location>
</feature>
<sequence length="637" mass="73295">MRIQEICLHNYRIYGDLKLFLPKSDKDIQIIVGKNGVGKTTFLNAINWCLYGDEPHAYSEETGLPILKLNASDDIVSVKLVVGTKNGTITFSREKIGNRESILHVEKKMKNGELIKLTKQDEVYMEVDGFVPQMIREFFFFDGEQLDNYFLNSRTRNIEGQVFKLSNIVVLEEMINHLSKKVSSINRSAGSKNKNLDSLNDKIAIKEESLNKEKERKKSLIKDIEDANSQIEFLSNILRGIPDIDKLEDKKNKLKKDIASVEDKLDDIEKKRASLLVFNSSKVLLHDAIFEFSKFIDNKIENNELPERVDEDVIHESLDNNRCDVCGRELDDESIEYLKKSLANYKLSNDLSKLLLDYNGELKVHKRDIDRYKVQYDNLVEDTIFFENKLDSYKKEQQEVDSQYIEHEGISKSFHERKEHENNLSKNNQELGAVNNNIKYLKDEIASLKKELEKAMDKQAKTKILNKKKKLCEDALELVKSTKHDVMDYTRRQIQDYTKNTFFKLLWKKGTYVDVVIPKNYMLELIHSQTNENSLGSASAAERELLALAFTLGIHSVSGFNSPLLIDTPLARVSDEHRVNFAKTLLEISEDKQIILLLTPAEYSEDIKVLFNNEHVNEYTITLSGDETISNIGGNDG</sequence>
<evidence type="ECO:0000313" key="5">
    <source>
        <dbReference type="Proteomes" id="UP000245577"/>
    </source>
</evidence>
<dbReference type="PANTHER" id="PTHR32114:SF2">
    <property type="entry name" value="ABC TRANSPORTER ABCH.3"/>
    <property type="match status" value="1"/>
</dbReference>
<dbReference type="Gene3D" id="3.40.50.300">
    <property type="entry name" value="P-loop containing nucleotide triphosphate hydrolases"/>
    <property type="match status" value="2"/>
</dbReference>
<dbReference type="GO" id="GO:0006302">
    <property type="term" value="P:double-strand break repair"/>
    <property type="evidence" value="ECO:0007669"/>
    <property type="project" value="InterPro"/>
</dbReference>
<protein>
    <submittedName>
        <fullName evidence="4">DNA replication and repair protein RecF</fullName>
    </submittedName>
</protein>
<dbReference type="InterPro" id="IPR038729">
    <property type="entry name" value="Rad50/SbcC_AAA"/>
</dbReference>
<name>A0A2U1S5X4_9EURY</name>
<keyword evidence="1 2" id="KW-0175">Coiled coil</keyword>
<keyword evidence="5" id="KW-1185">Reference proteome</keyword>
<dbReference type="OrthoDB" id="25344at2157"/>
<feature type="coiled-coil region" evidence="2">
    <location>
        <begin position="417"/>
        <end position="465"/>
    </location>
</feature>
<dbReference type="SUPFAM" id="SSF52540">
    <property type="entry name" value="P-loop containing nucleoside triphosphate hydrolases"/>
    <property type="match status" value="2"/>
</dbReference>
<dbReference type="Pfam" id="PF13476">
    <property type="entry name" value="AAA_23"/>
    <property type="match status" value="1"/>
</dbReference>
<dbReference type="PANTHER" id="PTHR32114">
    <property type="entry name" value="ABC TRANSPORTER ABCH.3"/>
    <property type="match status" value="1"/>
</dbReference>
<evidence type="ECO:0000256" key="2">
    <source>
        <dbReference type="SAM" id="Coils"/>
    </source>
</evidence>
<dbReference type="Proteomes" id="UP000245577">
    <property type="component" value="Unassembled WGS sequence"/>
</dbReference>
<proteinExistence type="predicted"/>
<evidence type="ECO:0000313" key="4">
    <source>
        <dbReference type="EMBL" id="PWB85072.1"/>
    </source>
</evidence>
<evidence type="ECO:0000259" key="3">
    <source>
        <dbReference type="Pfam" id="PF13476"/>
    </source>
</evidence>
<dbReference type="RefSeq" id="WP_116670165.1">
    <property type="nucleotide sequence ID" value="NZ_MZGU01000006.1"/>
</dbReference>
<accession>A0A2U1S5X4</accession>
<feature type="coiled-coil region" evidence="2">
    <location>
        <begin position="196"/>
        <end position="271"/>
    </location>
</feature>